<keyword evidence="3" id="KW-1185">Reference proteome</keyword>
<organism evidence="2 3">
    <name type="scientific">Novosphingobium cyanobacteriorum</name>
    <dbReference type="NCBI Taxonomy" id="3024215"/>
    <lineage>
        <taxon>Bacteria</taxon>
        <taxon>Pseudomonadati</taxon>
        <taxon>Pseudomonadota</taxon>
        <taxon>Alphaproteobacteria</taxon>
        <taxon>Sphingomonadales</taxon>
        <taxon>Sphingomonadaceae</taxon>
        <taxon>Novosphingobium</taxon>
    </lineage>
</organism>
<protein>
    <submittedName>
        <fullName evidence="2">Uncharacterized protein</fullName>
    </submittedName>
</protein>
<name>A0ABT6CLH0_9SPHN</name>
<keyword evidence="1" id="KW-0472">Membrane</keyword>
<reference evidence="2 3" key="1">
    <citation type="submission" date="2023-03" db="EMBL/GenBank/DDBJ databases">
        <title>Novosphingobium cyanobacteriorum sp. nov., isolated from a eutrophic reservoir during the Microcystis bloom period.</title>
        <authorList>
            <person name="Kang M."/>
            <person name="Le V."/>
            <person name="Ko S.-R."/>
            <person name="Lee S.-A."/>
            <person name="Ahn C.-Y."/>
        </authorList>
    </citation>
    <scope>NUCLEOTIDE SEQUENCE [LARGE SCALE GENOMIC DNA]</scope>
    <source>
        <strain evidence="2 3">HBC54</strain>
    </source>
</reference>
<evidence type="ECO:0000256" key="1">
    <source>
        <dbReference type="SAM" id="Phobius"/>
    </source>
</evidence>
<feature type="transmembrane region" description="Helical" evidence="1">
    <location>
        <begin position="111"/>
        <end position="133"/>
    </location>
</feature>
<keyword evidence="1" id="KW-0812">Transmembrane</keyword>
<accession>A0ABT6CLH0</accession>
<dbReference type="RefSeq" id="WP_277279536.1">
    <property type="nucleotide sequence ID" value="NZ_JAROCY010000016.1"/>
</dbReference>
<feature type="transmembrane region" description="Helical" evidence="1">
    <location>
        <begin position="60"/>
        <end position="77"/>
    </location>
</feature>
<sequence length="146" mass="16351">MIINIAIVSLFWVVLSCNVMVAFALGQRPEKAFATMLLAASVIGLAFSPLMLAQHWIDDLNRTVDVLILFAALWLALRSDRHWPLWFAGLQALTVINDLLAWSEIGARYRFLANLSAAWALPAMVTMTCGILLDWRRLRRPMPASA</sequence>
<evidence type="ECO:0000313" key="3">
    <source>
        <dbReference type="Proteomes" id="UP001222770"/>
    </source>
</evidence>
<dbReference type="EMBL" id="JAROCY010000016">
    <property type="protein sequence ID" value="MDF8334761.1"/>
    <property type="molecule type" value="Genomic_DNA"/>
</dbReference>
<dbReference type="Proteomes" id="UP001222770">
    <property type="component" value="Unassembled WGS sequence"/>
</dbReference>
<feature type="transmembrane region" description="Helical" evidence="1">
    <location>
        <begin position="6"/>
        <end position="25"/>
    </location>
</feature>
<evidence type="ECO:0000313" key="2">
    <source>
        <dbReference type="EMBL" id="MDF8334761.1"/>
    </source>
</evidence>
<comment type="caution">
    <text evidence="2">The sequence shown here is derived from an EMBL/GenBank/DDBJ whole genome shotgun (WGS) entry which is preliminary data.</text>
</comment>
<keyword evidence="1" id="KW-1133">Transmembrane helix</keyword>
<feature type="transmembrane region" description="Helical" evidence="1">
    <location>
        <begin position="32"/>
        <end position="54"/>
    </location>
</feature>
<gene>
    <name evidence="2" type="ORF">POM99_16245</name>
</gene>
<proteinExistence type="predicted"/>